<dbReference type="OrthoDB" id="3383117at2"/>
<organism evidence="1 2">
    <name type="scientific">Asanoa hainanensis</name>
    <dbReference type="NCBI Taxonomy" id="560556"/>
    <lineage>
        <taxon>Bacteria</taxon>
        <taxon>Bacillati</taxon>
        <taxon>Actinomycetota</taxon>
        <taxon>Actinomycetes</taxon>
        <taxon>Micromonosporales</taxon>
        <taxon>Micromonosporaceae</taxon>
        <taxon>Asanoa</taxon>
    </lineage>
</organism>
<proteinExistence type="predicted"/>
<evidence type="ECO:0000313" key="1">
    <source>
        <dbReference type="EMBL" id="SNT64614.1"/>
    </source>
</evidence>
<evidence type="ECO:0000313" key="2">
    <source>
        <dbReference type="Proteomes" id="UP000198362"/>
    </source>
</evidence>
<accession>A0A239PDB8</accession>
<dbReference type="Proteomes" id="UP000198362">
    <property type="component" value="Unassembled WGS sequence"/>
</dbReference>
<dbReference type="EMBL" id="FZPH01000017">
    <property type="protein sequence ID" value="SNT64614.1"/>
    <property type="molecule type" value="Genomic_DNA"/>
</dbReference>
<keyword evidence="2" id="KW-1185">Reference proteome</keyword>
<name>A0A239PDB8_9ACTN</name>
<gene>
    <name evidence="1" type="ORF">SAMN05421812_117135</name>
</gene>
<protein>
    <submittedName>
        <fullName evidence="1">Uncharacterized protein</fullName>
    </submittedName>
</protein>
<sequence>MRQRRCCAGDAYPSRWQLTVVDPATGEPRPAASALPELPGLIGVRLLGWSPSGEAVVAALHPEPDSPVVGFDTAADTLSLAHVQFTDSQWVRAVTVLAVGAGTRTLLTAPDQEMLSVDVADQLIAGGRQRDGQPPDGLSPRLTAIGIGVAAALVRERRVQREPEVSGHGPF</sequence>
<dbReference type="RefSeq" id="WP_089254492.1">
    <property type="nucleotide sequence ID" value="NZ_FZPH01000017.1"/>
</dbReference>
<reference evidence="1 2" key="1">
    <citation type="submission" date="2017-06" db="EMBL/GenBank/DDBJ databases">
        <authorList>
            <person name="Kim H.J."/>
            <person name="Triplett B.A."/>
        </authorList>
    </citation>
    <scope>NUCLEOTIDE SEQUENCE [LARGE SCALE GENOMIC DNA]</scope>
    <source>
        <strain evidence="1 2">CGMCC 4.5593</strain>
    </source>
</reference>
<dbReference type="AlphaFoldDB" id="A0A239PDB8"/>